<dbReference type="GO" id="GO:0005739">
    <property type="term" value="C:mitochondrion"/>
    <property type="evidence" value="ECO:0007669"/>
    <property type="project" value="UniProtKB-SubCell"/>
</dbReference>
<comment type="function">
    <text evidence="1">Accessory subunit of the mitochondrial membrane respiratory chain NADH dehydrogenase (Complex I), that is believed not to be involved in catalysis. Complex I functions in the transfer of electrons from NADH to the respiratory chain. The immediate electron acceptor for the enzyme is believed to be ubiquinone.</text>
</comment>
<protein>
    <submittedName>
        <fullName evidence="10">NADH dehydrogenase [ubiquinone] 1 alpha subcomplex subunit 8-A</fullName>
    </submittedName>
</protein>
<evidence type="ECO:0000256" key="2">
    <source>
        <dbReference type="ARBA" id="ARBA00004173"/>
    </source>
</evidence>
<dbReference type="AlphaFoldDB" id="A0A1D1YR92"/>
<evidence type="ECO:0000313" key="10">
    <source>
        <dbReference type="EMBL" id="JAT57178.1"/>
    </source>
</evidence>
<keyword evidence="5" id="KW-0679">Respiratory chain</keyword>
<evidence type="ECO:0000256" key="4">
    <source>
        <dbReference type="ARBA" id="ARBA00022448"/>
    </source>
</evidence>
<evidence type="ECO:0000256" key="8">
    <source>
        <dbReference type="ARBA" id="ARBA00023128"/>
    </source>
</evidence>
<dbReference type="InterPro" id="IPR016680">
    <property type="entry name" value="NDUFA8"/>
</dbReference>
<name>A0A1D1YR92_9ARAE</name>
<comment type="similarity">
    <text evidence="3">Belongs to the complex I NDUFA8 subunit family.</text>
</comment>
<dbReference type="GO" id="GO:0006120">
    <property type="term" value="P:mitochondrial electron transport, NADH to ubiquinone"/>
    <property type="evidence" value="ECO:0007669"/>
    <property type="project" value="InterPro"/>
</dbReference>
<organism evidence="10">
    <name type="scientific">Anthurium amnicola</name>
    <dbReference type="NCBI Taxonomy" id="1678845"/>
    <lineage>
        <taxon>Eukaryota</taxon>
        <taxon>Viridiplantae</taxon>
        <taxon>Streptophyta</taxon>
        <taxon>Embryophyta</taxon>
        <taxon>Tracheophyta</taxon>
        <taxon>Spermatophyta</taxon>
        <taxon>Magnoliopsida</taxon>
        <taxon>Liliopsida</taxon>
        <taxon>Araceae</taxon>
        <taxon>Pothoideae</taxon>
        <taxon>Potheae</taxon>
        <taxon>Anthurium</taxon>
    </lineage>
</organism>
<keyword evidence="10" id="KW-0830">Ubiquinone</keyword>
<sequence length="157" mass="17831">LRYIPKPKLDLSFVRFSCEVIVLGTPVQSISCRCFLWSPLKKRCYRKMASGGAVMDAGGEPVPTSAVLMASWKHIGEECRAENAAFINCKKRDPNPEMCLDKGRQVTRCVLGLLKTLHHRCSKEMDAYAGCMYYHTNEFEMCRGKQEQFEKACPRSL</sequence>
<dbReference type="PROSITE" id="PS51808">
    <property type="entry name" value="CHCH"/>
    <property type="match status" value="2"/>
</dbReference>
<reference evidence="10" key="1">
    <citation type="submission" date="2015-07" db="EMBL/GenBank/DDBJ databases">
        <title>Transcriptome Assembly of Anthurium amnicola.</title>
        <authorList>
            <person name="Suzuki J."/>
        </authorList>
    </citation>
    <scope>NUCLEOTIDE SEQUENCE</scope>
</reference>
<evidence type="ECO:0000256" key="5">
    <source>
        <dbReference type="ARBA" id="ARBA00022660"/>
    </source>
</evidence>
<evidence type="ECO:0000256" key="3">
    <source>
        <dbReference type="ARBA" id="ARBA00010705"/>
    </source>
</evidence>
<dbReference type="EMBL" id="GDJX01010758">
    <property type="protein sequence ID" value="JAT57178.1"/>
    <property type="molecule type" value="Transcribed_RNA"/>
</dbReference>
<keyword evidence="8" id="KW-0496">Mitochondrion</keyword>
<comment type="subcellular location">
    <subcellularLocation>
        <location evidence="2">Mitochondrion</location>
    </subcellularLocation>
</comment>
<keyword evidence="7" id="KW-0249">Electron transport</keyword>
<evidence type="ECO:0000256" key="6">
    <source>
        <dbReference type="ARBA" id="ARBA00022737"/>
    </source>
</evidence>
<evidence type="ECO:0000256" key="7">
    <source>
        <dbReference type="ARBA" id="ARBA00022982"/>
    </source>
</evidence>
<gene>
    <name evidence="10" type="primary">At3g06310_0</name>
    <name evidence="10" type="ORF">g.92083</name>
</gene>
<evidence type="ECO:0000256" key="9">
    <source>
        <dbReference type="ARBA" id="ARBA00023157"/>
    </source>
</evidence>
<evidence type="ECO:0000256" key="1">
    <source>
        <dbReference type="ARBA" id="ARBA00003195"/>
    </source>
</evidence>
<keyword evidence="4" id="KW-0813">Transport</keyword>
<dbReference type="PANTHER" id="PTHR13344:SF0">
    <property type="entry name" value="NADH DEHYDROGENASE [UBIQUINONE] 1 ALPHA SUBCOMPLEX SUBUNIT 8"/>
    <property type="match status" value="1"/>
</dbReference>
<feature type="non-terminal residue" evidence="10">
    <location>
        <position position="1"/>
    </location>
</feature>
<accession>A0A1D1YR92</accession>
<dbReference type="PANTHER" id="PTHR13344">
    <property type="entry name" value="NADH-UBIQUINONE OXIDOREDUCTASE"/>
    <property type="match status" value="1"/>
</dbReference>
<keyword evidence="9" id="KW-1015">Disulfide bond</keyword>
<keyword evidence="6" id="KW-0677">Repeat</keyword>
<proteinExistence type="inferred from homology"/>